<keyword evidence="2" id="KW-1185">Reference proteome</keyword>
<organism evidence="1 2">
    <name type="scientific">Flaviramulus aquimarinus</name>
    <dbReference type="NCBI Taxonomy" id="1170456"/>
    <lineage>
        <taxon>Bacteria</taxon>
        <taxon>Pseudomonadati</taxon>
        <taxon>Bacteroidota</taxon>
        <taxon>Flavobacteriia</taxon>
        <taxon>Flavobacteriales</taxon>
        <taxon>Flavobacteriaceae</taxon>
        <taxon>Flaviramulus</taxon>
    </lineage>
</organism>
<proteinExistence type="predicted"/>
<evidence type="ECO:0008006" key="3">
    <source>
        <dbReference type="Google" id="ProtNLM"/>
    </source>
</evidence>
<dbReference type="EMBL" id="BAABJH010000005">
    <property type="protein sequence ID" value="GAA4896737.1"/>
    <property type="molecule type" value="Genomic_DNA"/>
</dbReference>
<accession>A0ABP9FAX4</accession>
<evidence type="ECO:0000313" key="1">
    <source>
        <dbReference type="EMBL" id="GAA4896737.1"/>
    </source>
</evidence>
<evidence type="ECO:0000313" key="2">
    <source>
        <dbReference type="Proteomes" id="UP001500433"/>
    </source>
</evidence>
<dbReference type="RefSeq" id="WP_345274190.1">
    <property type="nucleotide sequence ID" value="NZ_BAABJH010000005.1"/>
</dbReference>
<reference evidence="2" key="1">
    <citation type="journal article" date="2019" name="Int. J. Syst. Evol. Microbiol.">
        <title>The Global Catalogue of Microorganisms (GCM) 10K type strain sequencing project: providing services to taxonomists for standard genome sequencing and annotation.</title>
        <authorList>
            <consortium name="The Broad Institute Genomics Platform"/>
            <consortium name="The Broad Institute Genome Sequencing Center for Infectious Disease"/>
            <person name="Wu L."/>
            <person name="Ma J."/>
        </authorList>
    </citation>
    <scope>NUCLEOTIDE SEQUENCE [LARGE SCALE GENOMIC DNA]</scope>
    <source>
        <strain evidence="2">JCM 18274</strain>
    </source>
</reference>
<comment type="caution">
    <text evidence="1">The sequence shown here is derived from an EMBL/GenBank/DDBJ whole genome shotgun (WGS) entry which is preliminary data.</text>
</comment>
<sequence length="141" mass="15686">MKRGITILIAIFFLNCTSDDSKSIDKTGLIGTWKLIEQFADPGDGSGAFQPIESDRVIEFFSNGTLTVNSTLCFRDNTIIPNQSASGTYVFASESEFNTGDIMPNDCNSELNRITFEIEDSKLILWYLCVEGCGEKFEKIL</sequence>
<gene>
    <name evidence="1" type="ORF">GCM10023311_21860</name>
</gene>
<dbReference type="Proteomes" id="UP001500433">
    <property type="component" value="Unassembled WGS sequence"/>
</dbReference>
<protein>
    <recommendedName>
        <fullName evidence="3">Lipocalin-like domain-containing protein</fullName>
    </recommendedName>
</protein>
<name>A0ABP9FAX4_9FLAO</name>